<name>A0ABD1MVV8_9FABA</name>
<dbReference type="GO" id="GO:0030136">
    <property type="term" value="C:clathrin-coated vesicle"/>
    <property type="evidence" value="ECO:0007669"/>
    <property type="project" value="UniProtKB-SubCell"/>
</dbReference>
<feature type="domain" description="ENTH" evidence="9">
    <location>
        <begin position="27"/>
        <end position="165"/>
    </location>
</feature>
<keyword evidence="4" id="KW-0254">Endocytosis</keyword>
<keyword evidence="7" id="KW-0168">Coated pit</keyword>
<dbReference type="PANTHER" id="PTHR22951:SF24">
    <property type="entry name" value="ENTH DOMAIN-CONTAINING PROTEIN"/>
    <property type="match status" value="1"/>
</dbReference>
<dbReference type="SUPFAM" id="SSF48464">
    <property type="entry name" value="ENTH/VHS domain"/>
    <property type="match status" value="1"/>
</dbReference>
<dbReference type="PROSITE" id="PS50942">
    <property type="entry name" value="ENTH"/>
    <property type="match status" value="1"/>
</dbReference>
<keyword evidence="6" id="KW-0472">Membrane</keyword>
<dbReference type="InterPro" id="IPR045192">
    <property type="entry name" value="AP180-like"/>
</dbReference>
<evidence type="ECO:0000256" key="2">
    <source>
        <dbReference type="ARBA" id="ARBA00004555"/>
    </source>
</evidence>
<evidence type="ECO:0000256" key="7">
    <source>
        <dbReference type="ARBA" id="ARBA00023176"/>
    </source>
</evidence>
<evidence type="ECO:0000259" key="9">
    <source>
        <dbReference type="PROSITE" id="PS50942"/>
    </source>
</evidence>
<evidence type="ECO:0000256" key="8">
    <source>
        <dbReference type="ARBA" id="ARBA00023329"/>
    </source>
</evidence>
<keyword evidence="11" id="KW-1185">Reference proteome</keyword>
<evidence type="ECO:0000313" key="11">
    <source>
        <dbReference type="Proteomes" id="UP001603857"/>
    </source>
</evidence>
<accession>A0ABD1MVV8</accession>
<dbReference type="InterPro" id="IPR048050">
    <property type="entry name" value="ANTH_N_plant"/>
</dbReference>
<reference evidence="10 11" key="1">
    <citation type="submission" date="2024-08" db="EMBL/GenBank/DDBJ databases">
        <title>Insights into the chromosomal genome structure of Flemingia macrophylla.</title>
        <authorList>
            <person name="Ding Y."/>
            <person name="Zhao Y."/>
            <person name="Bi W."/>
            <person name="Wu M."/>
            <person name="Zhao G."/>
            <person name="Gong Y."/>
            <person name="Li W."/>
            <person name="Zhang P."/>
        </authorList>
    </citation>
    <scope>NUCLEOTIDE SEQUENCE [LARGE SCALE GENOMIC DNA]</scope>
    <source>
        <strain evidence="10">DYQJB</strain>
        <tissue evidence="10">Leaf</tissue>
    </source>
</reference>
<evidence type="ECO:0000313" key="10">
    <source>
        <dbReference type="EMBL" id="KAL2339958.1"/>
    </source>
</evidence>
<comment type="caution">
    <text evidence="10">The sequence shown here is derived from an EMBL/GenBank/DDBJ whole genome shotgun (WGS) entry which is preliminary data.</text>
</comment>
<dbReference type="AlphaFoldDB" id="A0ABD1MVV8"/>
<dbReference type="GO" id="GO:0006897">
    <property type="term" value="P:endocytosis"/>
    <property type="evidence" value="ECO:0007669"/>
    <property type="project" value="UniProtKB-KW"/>
</dbReference>
<evidence type="ECO:0000256" key="5">
    <source>
        <dbReference type="ARBA" id="ARBA00023034"/>
    </source>
</evidence>
<dbReference type="PANTHER" id="PTHR22951">
    <property type="entry name" value="CLATHRIN ASSEMBLY PROTEIN"/>
    <property type="match status" value="1"/>
</dbReference>
<keyword evidence="8" id="KW-0968">Cytoplasmic vesicle</keyword>
<proteinExistence type="predicted"/>
<dbReference type="EMBL" id="JBGMDY010000003">
    <property type="protein sequence ID" value="KAL2339958.1"/>
    <property type="molecule type" value="Genomic_DNA"/>
</dbReference>
<dbReference type="FunFam" id="1.25.40.90:FF:000035">
    <property type="entry name" value="Putative clathrin assembly protein At4g40080"/>
    <property type="match status" value="1"/>
</dbReference>
<organism evidence="10 11">
    <name type="scientific">Flemingia macrophylla</name>
    <dbReference type="NCBI Taxonomy" id="520843"/>
    <lineage>
        <taxon>Eukaryota</taxon>
        <taxon>Viridiplantae</taxon>
        <taxon>Streptophyta</taxon>
        <taxon>Embryophyta</taxon>
        <taxon>Tracheophyta</taxon>
        <taxon>Spermatophyta</taxon>
        <taxon>Magnoliopsida</taxon>
        <taxon>eudicotyledons</taxon>
        <taxon>Gunneridae</taxon>
        <taxon>Pentapetalae</taxon>
        <taxon>rosids</taxon>
        <taxon>fabids</taxon>
        <taxon>Fabales</taxon>
        <taxon>Fabaceae</taxon>
        <taxon>Papilionoideae</taxon>
        <taxon>50 kb inversion clade</taxon>
        <taxon>NPAAA clade</taxon>
        <taxon>indigoferoid/millettioid clade</taxon>
        <taxon>Phaseoleae</taxon>
        <taxon>Flemingia</taxon>
    </lineage>
</organism>
<dbReference type="InterPro" id="IPR013809">
    <property type="entry name" value="ENTH"/>
</dbReference>
<dbReference type="Gene3D" id="1.25.40.90">
    <property type="match status" value="1"/>
</dbReference>
<protein>
    <recommendedName>
        <fullName evidence="9">ENTH domain-containing protein</fullName>
    </recommendedName>
</protein>
<dbReference type="SMART" id="SM00273">
    <property type="entry name" value="ENTH"/>
    <property type="match status" value="1"/>
</dbReference>
<sequence length="400" mass="44825">MANSKKRLKRLAQTLKDKASVMAAALSTKRHVSSIRLHVIRATTHALSAPPSEDSIAAVIAAGHATHRHPRLCIDALMERLHGTRSATVALKCLYTLHNVAAKGPLTLKEQLSSYPSYGGHNFLNLSTFRDDSDPESLQLSSWVRWYAAVLEHSLTVSRVLGYYLEESNHQKRLVLVSSKADLLYKLEALVGFVEEISHVPEESLQLQRRELVYEVVRLVGENYRCVQGEIIIRLEEIGGREMDVGELNEMVGYLARLEESYEKLVLLFVNRRKNNGFWDLVRNTKVNAIKKKKEIQGKWLTVVTGAGGGNVVELTRSTNPFLDPVQPGPVPRLSFATLVFDRVLFSPFHLLAIVVHLRQPQPPPPLAFHLHPSDVSDHSRHCNDPVSIVHLQSITIPIP</sequence>
<evidence type="ECO:0000256" key="4">
    <source>
        <dbReference type="ARBA" id="ARBA00022583"/>
    </source>
</evidence>
<dbReference type="InterPro" id="IPR011417">
    <property type="entry name" value="ANTH_dom"/>
</dbReference>
<dbReference type="Pfam" id="PF07651">
    <property type="entry name" value="ANTH"/>
    <property type="match status" value="1"/>
</dbReference>
<dbReference type="Proteomes" id="UP001603857">
    <property type="component" value="Unassembled WGS sequence"/>
</dbReference>
<keyword evidence="5" id="KW-0333">Golgi apparatus</keyword>
<evidence type="ECO:0000256" key="6">
    <source>
        <dbReference type="ARBA" id="ARBA00023136"/>
    </source>
</evidence>
<evidence type="ECO:0000256" key="3">
    <source>
        <dbReference type="ARBA" id="ARBA00004600"/>
    </source>
</evidence>
<dbReference type="CDD" id="cd16987">
    <property type="entry name" value="ANTH_N_AP180_plant"/>
    <property type="match status" value="1"/>
</dbReference>
<gene>
    <name evidence="10" type="ORF">Fmac_007898</name>
</gene>
<evidence type="ECO:0000256" key="1">
    <source>
        <dbReference type="ARBA" id="ARBA00004132"/>
    </source>
</evidence>
<comment type="subcellular location">
    <subcellularLocation>
        <location evidence="1">Cytoplasmic vesicle</location>
        <location evidence="1">Clathrin-coated vesicle</location>
    </subcellularLocation>
    <subcellularLocation>
        <location evidence="2">Golgi apparatus</location>
    </subcellularLocation>
    <subcellularLocation>
        <location evidence="3">Membrane</location>
        <location evidence="3">Clathrin-coated pit</location>
    </subcellularLocation>
</comment>
<dbReference type="GO" id="GO:0005794">
    <property type="term" value="C:Golgi apparatus"/>
    <property type="evidence" value="ECO:0007669"/>
    <property type="project" value="UniProtKB-SubCell"/>
</dbReference>
<dbReference type="GO" id="GO:0005905">
    <property type="term" value="C:clathrin-coated pit"/>
    <property type="evidence" value="ECO:0007669"/>
    <property type="project" value="UniProtKB-SubCell"/>
</dbReference>
<dbReference type="InterPro" id="IPR008942">
    <property type="entry name" value="ENTH_VHS"/>
</dbReference>